<reference evidence="9 10" key="1">
    <citation type="submission" date="2017-09" db="EMBL/GenBank/DDBJ databases">
        <title>Depth-based differentiation of microbial function through sediment-hosted aquifers and enrichment of novel symbionts in the deep terrestrial subsurface.</title>
        <authorList>
            <person name="Probst A.J."/>
            <person name="Ladd B."/>
            <person name="Jarett J.K."/>
            <person name="Geller-Mcgrath D.E."/>
            <person name="Sieber C.M."/>
            <person name="Emerson J.B."/>
            <person name="Anantharaman K."/>
            <person name="Thomas B.C."/>
            <person name="Malmstrom R."/>
            <person name="Stieglmeier M."/>
            <person name="Klingl A."/>
            <person name="Woyke T."/>
            <person name="Ryan C.M."/>
            <person name="Banfield J.F."/>
        </authorList>
    </citation>
    <scope>NUCLEOTIDE SEQUENCE [LARGE SCALE GENOMIC DNA]</scope>
    <source>
        <strain evidence="9">CG17_big_fil_post_rev_8_21_14_2_50_48_46</strain>
    </source>
</reference>
<dbReference type="Gene3D" id="1.10.3720.10">
    <property type="entry name" value="MetI-like"/>
    <property type="match status" value="1"/>
</dbReference>
<keyword evidence="6 7" id="KW-0472">Membrane</keyword>
<dbReference type="Proteomes" id="UP000231019">
    <property type="component" value="Unassembled WGS sequence"/>
</dbReference>
<feature type="transmembrane region" description="Helical" evidence="7">
    <location>
        <begin position="144"/>
        <end position="163"/>
    </location>
</feature>
<dbReference type="AlphaFoldDB" id="A0A2M7G084"/>
<feature type="transmembrane region" description="Helical" evidence="7">
    <location>
        <begin position="71"/>
        <end position="92"/>
    </location>
</feature>
<dbReference type="InterPro" id="IPR051393">
    <property type="entry name" value="ABC_transporter_permease"/>
</dbReference>
<dbReference type="Pfam" id="PF00528">
    <property type="entry name" value="BPD_transp_1"/>
    <property type="match status" value="1"/>
</dbReference>
<dbReference type="InterPro" id="IPR035906">
    <property type="entry name" value="MetI-like_sf"/>
</dbReference>
<dbReference type="GO" id="GO:0005886">
    <property type="term" value="C:plasma membrane"/>
    <property type="evidence" value="ECO:0007669"/>
    <property type="project" value="UniProtKB-SubCell"/>
</dbReference>
<dbReference type="PANTHER" id="PTHR30193">
    <property type="entry name" value="ABC TRANSPORTER PERMEASE PROTEIN"/>
    <property type="match status" value="1"/>
</dbReference>
<evidence type="ECO:0000256" key="6">
    <source>
        <dbReference type="ARBA" id="ARBA00023136"/>
    </source>
</evidence>
<dbReference type="InterPro" id="IPR000515">
    <property type="entry name" value="MetI-like"/>
</dbReference>
<feature type="transmembrane region" description="Helical" evidence="7">
    <location>
        <begin position="204"/>
        <end position="226"/>
    </location>
</feature>
<name>A0A2M7G084_9BACT</name>
<organism evidence="9 10">
    <name type="scientific">bacterium (Candidatus Blackallbacteria) CG17_big_fil_post_rev_8_21_14_2_50_48_46</name>
    <dbReference type="NCBI Taxonomy" id="2014261"/>
    <lineage>
        <taxon>Bacteria</taxon>
        <taxon>Candidatus Blackallbacteria</taxon>
    </lineage>
</organism>
<comment type="subcellular location">
    <subcellularLocation>
        <location evidence="1 7">Cell membrane</location>
        <topology evidence="1 7">Multi-pass membrane protein</topology>
    </subcellularLocation>
</comment>
<protein>
    <submittedName>
        <fullName evidence="9">Sugar ABC transporter permease</fullName>
    </submittedName>
</protein>
<evidence type="ECO:0000256" key="7">
    <source>
        <dbReference type="RuleBase" id="RU363032"/>
    </source>
</evidence>
<dbReference type="SUPFAM" id="SSF161098">
    <property type="entry name" value="MetI-like"/>
    <property type="match status" value="1"/>
</dbReference>
<evidence type="ECO:0000256" key="5">
    <source>
        <dbReference type="ARBA" id="ARBA00022989"/>
    </source>
</evidence>
<proteinExistence type="inferred from homology"/>
<feature type="transmembrane region" description="Helical" evidence="7">
    <location>
        <begin position="263"/>
        <end position="282"/>
    </location>
</feature>
<evidence type="ECO:0000313" key="9">
    <source>
        <dbReference type="EMBL" id="PIW14599.1"/>
    </source>
</evidence>
<dbReference type="CDD" id="cd06261">
    <property type="entry name" value="TM_PBP2"/>
    <property type="match status" value="1"/>
</dbReference>
<evidence type="ECO:0000313" key="10">
    <source>
        <dbReference type="Proteomes" id="UP000231019"/>
    </source>
</evidence>
<comment type="similarity">
    <text evidence="7">Belongs to the binding-protein-dependent transport system permease family.</text>
</comment>
<sequence>MKNRSELRWALLMLLPSLLGVGIFTLIPVLASFGLSFAQWNLLSPPKWIGLANYSALLAEPLFWKVLGNTFIYAFCVVLFEVPLALALAIALNQQGWVVKIFRTIFFLPVVTSMIAIALVWNWIYDPQYGLLNAALQVFQIKPVAWLFSTQWALPSLILMGIWKNVGYSMVIFLAGLQNISDDLYEAASLDGANRWQQFLNVTLPMISPTLFFVMTMSTITAFQIFDSVYMMTQGGPENSTNVAVYWLYQNAFEFFQVGRASAMAYVLFAVILTMTLIQWSLRKKWVAHES</sequence>
<evidence type="ECO:0000256" key="2">
    <source>
        <dbReference type="ARBA" id="ARBA00022448"/>
    </source>
</evidence>
<feature type="transmembrane region" description="Helical" evidence="7">
    <location>
        <begin position="104"/>
        <end position="124"/>
    </location>
</feature>
<accession>A0A2M7G084</accession>
<evidence type="ECO:0000256" key="4">
    <source>
        <dbReference type="ARBA" id="ARBA00022692"/>
    </source>
</evidence>
<dbReference type="PROSITE" id="PS50928">
    <property type="entry name" value="ABC_TM1"/>
    <property type="match status" value="1"/>
</dbReference>
<feature type="transmembrane region" description="Helical" evidence="7">
    <location>
        <begin position="12"/>
        <end position="38"/>
    </location>
</feature>
<keyword evidence="2 7" id="KW-0813">Transport</keyword>
<keyword evidence="3" id="KW-1003">Cell membrane</keyword>
<evidence type="ECO:0000259" key="8">
    <source>
        <dbReference type="PROSITE" id="PS50928"/>
    </source>
</evidence>
<evidence type="ECO:0000256" key="3">
    <source>
        <dbReference type="ARBA" id="ARBA00022475"/>
    </source>
</evidence>
<evidence type="ECO:0000256" key="1">
    <source>
        <dbReference type="ARBA" id="ARBA00004651"/>
    </source>
</evidence>
<dbReference type="PANTHER" id="PTHR30193:SF37">
    <property type="entry name" value="INNER MEMBRANE ABC TRANSPORTER PERMEASE PROTEIN YCJO"/>
    <property type="match status" value="1"/>
</dbReference>
<keyword evidence="5 7" id="KW-1133">Transmembrane helix</keyword>
<comment type="caution">
    <text evidence="9">The sequence shown here is derived from an EMBL/GenBank/DDBJ whole genome shotgun (WGS) entry which is preliminary data.</text>
</comment>
<feature type="domain" description="ABC transmembrane type-1" evidence="8">
    <location>
        <begin position="67"/>
        <end position="279"/>
    </location>
</feature>
<dbReference type="GO" id="GO:0055085">
    <property type="term" value="P:transmembrane transport"/>
    <property type="evidence" value="ECO:0007669"/>
    <property type="project" value="InterPro"/>
</dbReference>
<keyword evidence="4 7" id="KW-0812">Transmembrane</keyword>
<dbReference type="EMBL" id="PFFQ01000059">
    <property type="protein sequence ID" value="PIW14599.1"/>
    <property type="molecule type" value="Genomic_DNA"/>
</dbReference>
<gene>
    <name evidence="9" type="ORF">COW36_21420</name>
</gene>